<protein>
    <submittedName>
        <fullName evidence="2">Acyl-CoA thioesterase</fullName>
    </submittedName>
</protein>
<gene>
    <name evidence="2" type="ORF">T9A_00207</name>
</gene>
<dbReference type="Pfam" id="PF13472">
    <property type="entry name" value="Lipase_GDSL_2"/>
    <property type="match status" value="1"/>
</dbReference>
<dbReference type="EMBL" id="ARXU01000001">
    <property type="protein sequence ID" value="KGD62887.1"/>
    <property type="molecule type" value="Genomic_DNA"/>
</dbReference>
<sequence>MIRLLLVAILTMAALSVQARGLLVLGDSISAAYGIEKSAGWVALLEKELEQRCRDFPVINASVSGETTAGGNSRLVALLEKHAPQILIIELGGNDGLRGLSPIAMGNNLAQMIEKSRAADATPILLGMRIPPNYGPQYTRLFEQQFRQVSDDKQVPLFPFFLEGVVEQGWMQKDGIHPTAAAQPLLKAHASSVLEPLLPEQCGEATGGDSV</sequence>
<comment type="caution">
    <text evidence="2">The sequence shown here is derived from an EMBL/GenBank/DDBJ whole genome shotgun (WGS) entry which is preliminary data.</text>
</comment>
<dbReference type="InterPro" id="IPR051532">
    <property type="entry name" value="Ester_Hydrolysis_Enzymes"/>
</dbReference>
<reference evidence="2 3" key="1">
    <citation type="submission" date="2012-09" db="EMBL/GenBank/DDBJ databases">
        <title>Genome Sequence of alkane-degrading Bacterium Alcanivorax jadensis T9.</title>
        <authorList>
            <person name="Lai Q."/>
            <person name="Shao Z."/>
        </authorList>
    </citation>
    <scope>NUCLEOTIDE SEQUENCE [LARGE SCALE GENOMIC DNA]</scope>
    <source>
        <strain evidence="2 3">T9</strain>
    </source>
</reference>
<dbReference type="PANTHER" id="PTHR30383">
    <property type="entry name" value="THIOESTERASE 1/PROTEASE 1/LYSOPHOSPHOLIPASE L1"/>
    <property type="match status" value="1"/>
</dbReference>
<evidence type="ECO:0000259" key="1">
    <source>
        <dbReference type="Pfam" id="PF13472"/>
    </source>
</evidence>
<keyword evidence="3" id="KW-1185">Reference proteome</keyword>
<dbReference type="InterPro" id="IPR036514">
    <property type="entry name" value="SGNH_hydro_sf"/>
</dbReference>
<dbReference type="CDD" id="cd01822">
    <property type="entry name" value="Lysophospholipase_L1_like"/>
    <property type="match status" value="1"/>
</dbReference>
<evidence type="ECO:0000313" key="2">
    <source>
        <dbReference type="EMBL" id="KGD62887.1"/>
    </source>
</evidence>
<dbReference type="SUPFAM" id="SSF52266">
    <property type="entry name" value="SGNH hydrolase"/>
    <property type="match status" value="1"/>
</dbReference>
<dbReference type="InterPro" id="IPR013830">
    <property type="entry name" value="SGNH_hydro"/>
</dbReference>
<accession>A0ABR4WGY8</accession>
<organism evidence="2 3">
    <name type="scientific">Alcanivorax jadensis T9</name>
    <dbReference type="NCBI Taxonomy" id="1177181"/>
    <lineage>
        <taxon>Bacteria</taxon>
        <taxon>Pseudomonadati</taxon>
        <taxon>Pseudomonadota</taxon>
        <taxon>Gammaproteobacteria</taxon>
        <taxon>Oceanospirillales</taxon>
        <taxon>Alcanivoracaceae</taxon>
        <taxon>Alcanivorax</taxon>
    </lineage>
</organism>
<evidence type="ECO:0000313" key="3">
    <source>
        <dbReference type="Proteomes" id="UP000029443"/>
    </source>
</evidence>
<name>A0ABR4WGY8_9GAMM</name>
<dbReference type="RefSeq" id="WP_035244368.1">
    <property type="nucleotide sequence ID" value="NZ_ARXU01000001.1"/>
</dbReference>
<dbReference type="Gene3D" id="3.40.50.1110">
    <property type="entry name" value="SGNH hydrolase"/>
    <property type="match status" value="1"/>
</dbReference>
<dbReference type="Proteomes" id="UP000029443">
    <property type="component" value="Unassembled WGS sequence"/>
</dbReference>
<dbReference type="PANTHER" id="PTHR30383:SF24">
    <property type="entry name" value="THIOESTERASE 1_PROTEASE 1_LYSOPHOSPHOLIPASE L1"/>
    <property type="match status" value="1"/>
</dbReference>
<feature type="domain" description="SGNH hydrolase-type esterase" evidence="1">
    <location>
        <begin position="24"/>
        <end position="182"/>
    </location>
</feature>
<proteinExistence type="predicted"/>